<evidence type="ECO:0000259" key="1">
    <source>
        <dbReference type="PROSITE" id="PS51340"/>
    </source>
</evidence>
<dbReference type="Pfam" id="PF03473">
    <property type="entry name" value="MOSC"/>
    <property type="match status" value="1"/>
</dbReference>
<dbReference type="PANTHER" id="PTHR36930:SF1">
    <property type="entry name" value="MOSC DOMAIN-CONTAINING PROTEIN"/>
    <property type="match status" value="1"/>
</dbReference>
<dbReference type="InterPro" id="IPR052716">
    <property type="entry name" value="MOSC_domain"/>
</dbReference>
<dbReference type="eggNOG" id="COG3217">
    <property type="taxonomic scope" value="Bacteria"/>
</dbReference>
<feature type="domain" description="MOSC" evidence="1">
    <location>
        <begin position="97"/>
        <end position="263"/>
    </location>
</feature>
<protein>
    <recommendedName>
        <fullName evidence="1">MOSC domain-containing protein</fullName>
    </recommendedName>
</protein>
<accession>A0A150LBE7</accession>
<dbReference type="STRING" id="81408.B4119_2521"/>
<dbReference type="InterPro" id="IPR005303">
    <property type="entry name" value="MOCOS_middle"/>
</dbReference>
<dbReference type="GO" id="GO:0030170">
    <property type="term" value="F:pyridoxal phosphate binding"/>
    <property type="evidence" value="ECO:0007669"/>
    <property type="project" value="InterPro"/>
</dbReference>
<reference evidence="2 3" key="1">
    <citation type="submission" date="2016-01" db="EMBL/GenBank/DDBJ databases">
        <title>Draft Genome Sequences of Seven Thermophilic Sporeformers Isolated from Foods.</title>
        <authorList>
            <person name="Berendsen E.M."/>
            <person name="Wells-Bennik M.H."/>
            <person name="Krawcyk A.O."/>
            <person name="De Jong A."/>
            <person name="Holsappel S."/>
            <person name="Eijlander R.T."/>
            <person name="Kuipers O.P."/>
        </authorList>
    </citation>
    <scope>NUCLEOTIDE SEQUENCE [LARGE SCALE GENOMIC DNA]</scope>
    <source>
        <strain evidence="2 3">B4119</strain>
    </source>
</reference>
<dbReference type="InterPro" id="IPR011037">
    <property type="entry name" value="Pyrv_Knase-like_insert_dom_sf"/>
</dbReference>
<dbReference type="SUPFAM" id="SSF50800">
    <property type="entry name" value="PK beta-barrel domain-like"/>
    <property type="match status" value="1"/>
</dbReference>
<dbReference type="PANTHER" id="PTHR36930">
    <property type="entry name" value="METAL-SULFUR CLUSTER BIOSYNTHESIS PROTEINS YUAD-RELATED"/>
    <property type="match status" value="1"/>
</dbReference>
<dbReference type="GO" id="GO:0030151">
    <property type="term" value="F:molybdenum ion binding"/>
    <property type="evidence" value="ECO:0007669"/>
    <property type="project" value="InterPro"/>
</dbReference>
<dbReference type="Gene3D" id="2.40.33.20">
    <property type="entry name" value="PK beta-barrel domain-like"/>
    <property type="match status" value="1"/>
</dbReference>
<proteinExistence type="predicted"/>
<dbReference type="Proteomes" id="UP000075455">
    <property type="component" value="Unassembled WGS sequence"/>
</dbReference>
<dbReference type="GO" id="GO:0003824">
    <property type="term" value="F:catalytic activity"/>
    <property type="evidence" value="ECO:0007669"/>
    <property type="project" value="InterPro"/>
</dbReference>
<dbReference type="EMBL" id="LQYS01000095">
    <property type="protein sequence ID" value="KYD09673.1"/>
    <property type="molecule type" value="Genomic_DNA"/>
</dbReference>
<organism evidence="2 3">
    <name type="scientific">Saccharococcus caldoxylosilyticus</name>
    <dbReference type="NCBI Taxonomy" id="81408"/>
    <lineage>
        <taxon>Bacteria</taxon>
        <taxon>Bacillati</taxon>
        <taxon>Bacillota</taxon>
        <taxon>Bacilli</taxon>
        <taxon>Bacillales</taxon>
        <taxon>Anoxybacillaceae</taxon>
        <taxon>Saccharococcus</taxon>
    </lineage>
</organism>
<dbReference type="PROSITE" id="PS51340">
    <property type="entry name" value="MOSC"/>
    <property type="match status" value="1"/>
</dbReference>
<name>A0A150LBE7_9BACL</name>
<sequence length="264" mass="30963">MDRLFLYINDKQKNEKINEGSEKMLIGYIQEIMRYPVKSFQGESVQKTRVMNYGLYGDRSHAFLDETRPGKFLTITQFPEMIQYRPKFIGEESLEEYPAVEIIAPDGTCYQWGDKELIKEIERKSNRKVSLIRYTPDHVPFGAIEEEHIQLVTDASVQKLEEIWGKPVDYRRFRPNLLLSLVHKAPFIEETWFGRRLKIGQEVEIQLKRHCERCMIITVEPETGEKDPSLLRTVVQHRNNYFGVYASVIKTGEIHVGDEVHLLD</sequence>
<dbReference type="InterPro" id="IPR005302">
    <property type="entry name" value="MoCF_Sase_C"/>
</dbReference>
<dbReference type="Pfam" id="PF03476">
    <property type="entry name" value="MOSC_N"/>
    <property type="match status" value="1"/>
</dbReference>
<evidence type="ECO:0000313" key="2">
    <source>
        <dbReference type="EMBL" id="KYD09673.1"/>
    </source>
</evidence>
<comment type="caution">
    <text evidence="2">The sequence shown here is derived from an EMBL/GenBank/DDBJ whole genome shotgun (WGS) entry which is preliminary data.</text>
</comment>
<evidence type="ECO:0000313" key="3">
    <source>
        <dbReference type="Proteomes" id="UP000075455"/>
    </source>
</evidence>
<dbReference type="AlphaFoldDB" id="A0A150LBE7"/>
<gene>
    <name evidence="2" type="ORF">B4119_2521</name>
</gene>
<dbReference type="PATRIC" id="fig|81408.3.peg.422"/>